<keyword evidence="4" id="KW-1185">Reference proteome</keyword>
<dbReference type="EMBL" id="VUJU01005843">
    <property type="protein sequence ID" value="KAF0750094.1"/>
    <property type="molecule type" value="Genomic_DNA"/>
</dbReference>
<dbReference type="CDD" id="cd22343">
    <property type="entry name" value="PDDEXK_lambda_exonuclease-like"/>
    <property type="match status" value="1"/>
</dbReference>
<protein>
    <submittedName>
        <fullName evidence="3">YqaJ domain-containing protein</fullName>
    </submittedName>
</protein>
<name>A0A6G0Y6X1_APHCR</name>
<dbReference type="Pfam" id="PF20700">
    <property type="entry name" value="Mutator"/>
    <property type="match status" value="1"/>
</dbReference>
<dbReference type="InterPro" id="IPR019080">
    <property type="entry name" value="YqaJ_viral_recombinase"/>
</dbReference>
<dbReference type="AlphaFoldDB" id="A0A6G0Y6X1"/>
<dbReference type="InterPro" id="IPR051703">
    <property type="entry name" value="NF-kappa-B_Signaling_Reg"/>
</dbReference>
<dbReference type="PANTHER" id="PTHR46609">
    <property type="entry name" value="EXONUCLEASE, PHAGE-TYPE/RECB, C-TERMINAL DOMAIN-CONTAINING PROTEIN"/>
    <property type="match status" value="1"/>
</dbReference>
<evidence type="ECO:0000313" key="4">
    <source>
        <dbReference type="Proteomes" id="UP000478052"/>
    </source>
</evidence>
<proteinExistence type="predicted"/>
<dbReference type="PANTHER" id="PTHR46609:SF8">
    <property type="entry name" value="YQAJ VIRAL RECOMBINASE DOMAIN-CONTAINING PROTEIN"/>
    <property type="match status" value="1"/>
</dbReference>
<evidence type="ECO:0000259" key="1">
    <source>
        <dbReference type="Pfam" id="PF09588"/>
    </source>
</evidence>
<dbReference type="InterPro" id="IPR011604">
    <property type="entry name" value="PDDEXK-like_dom_sf"/>
</dbReference>
<gene>
    <name evidence="3" type="ORF">FWK35_00021978</name>
</gene>
<reference evidence="3 4" key="1">
    <citation type="submission" date="2019-08" db="EMBL/GenBank/DDBJ databases">
        <title>Whole genome of Aphis craccivora.</title>
        <authorList>
            <person name="Voronova N.V."/>
            <person name="Shulinski R.S."/>
            <person name="Bandarenka Y.V."/>
            <person name="Zhorov D.G."/>
            <person name="Warner D."/>
        </authorList>
    </citation>
    <scope>NUCLEOTIDE SEQUENCE [LARGE SCALE GENOMIC DNA]</scope>
    <source>
        <strain evidence="3">180601</strain>
        <tissue evidence="3">Whole Body</tissue>
    </source>
</reference>
<evidence type="ECO:0000313" key="3">
    <source>
        <dbReference type="EMBL" id="KAF0750094.1"/>
    </source>
</evidence>
<sequence>MIPIGQLSEEAQEAKNKDIKNFREYHSRKTSRIDTNTDIFNRLLLSSDPLLSNLREVKKKKRKLHPHATIIGYRSKKVLYVGIRNRYCVICERAKNSENSVEEHICFLNWSKGATSIEADAISEGFLKSVSLHGLKFNKLIGDGDSSVSKRLHELLPYGPRLLVEKIECRNHILRNYGQKLMALTKKTLYPCYIRKFITRNIIRFRTAITKSIAYRKNLDQSLYEKIEGLRKDITNGPYYIFGEHMKCEVYFCSGPKQCEVNLVPEIVNCGLMNEIAYILRRVVDNARSLLFDVDNNYCEQFNSIINKHIAGKRINFTQKQSYSTRVHAAVVSFNSGGEFIREVHKNITNQSPGNVAKRFLKYTAAKRRRPDEHYGLAEPLYCMSDEEFEVKKTEFISSITLSEDSKKKLELETRNQSNNQKWFVERRKRLTTSNFGKICKMRPYTSCKISVHDIIYGSVTTHATEYGKITEQIAVQALQEKINKTIKKCGLFIDRTIPYLAATPDGLIDENSICEIKCPYSVKDSNSIEEVLKEKKVSYSVSQLPYMQVKNDAITLKEDSHYFYQIQGQLHITERVICYFFIYTSKWTYIQTINYDNEFWTSKMESPLKLFYEECLLREIVDPQYSKRQLKSDIIEPPHIIENIKIMKNKKNKI</sequence>
<dbReference type="SUPFAM" id="SSF52980">
    <property type="entry name" value="Restriction endonuclease-like"/>
    <property type="match status" value="1"/>
</dbReference>
<dbReference type="InterPro" id="IPR011335">
    <property type="entry name" value="Restrct_endonuc-II-like"/>
</dbReference>
<comment type="caution">
    <text evidence="3">The sequence shown here is derived from an EMBL/GenBank/DDBJ whole genome shotgun (WGS) entry which is preliminary data.</text>
</comment>
<dbReference type="Pfam" id="PF09588">
    <property type="entry name" value="YqaJ"/>
    <property type="match status" value="1"/>
</dbReference>
<dbReference type="GO" id="GO:0006281">
    <property type="term" value="P:DNA repair"/>
    <property type="evidence" value="ECO:0007669"/>
    <property type="project" value="UniProtKB-ARBA"/>
</dbReference>
<dbReference type="OrthoDB" id="6618009at2759"/>
<dbReference type="Proteomes" id="UP000478052">
    <property type="component" value="Unassembled WGS sequence"/>
</dbReference>
<feature type="domain" description="Mutator-like transposase" evidence="2">
    <location>
        <begin position="59"/>
        <end position="253"/>
    </location>
</feature>
<evidence type="ECO:0000259" key="2">
    <source>
        <dbReference type="Pfam" id="PF20700"/>
    </source>
</evidence>
<organism evidence="3 4">
    <name type="scientific">Aphis craccivora</name>
    <name type="common">Cowpea aphid</name>
    <dbReference type="NCBI Taxonomy" id="307492"/>
    <lineage>
        <taxon>Eukaryota</taxon>
        <taxon>Metazoa</taxon>
        <taxon>Ecdysozoa</taxon>
        <taxon>Arthropoda</taxon>
        <taxon>Hexapoda</taxon>
        <taxon>Insecta</taxon>
        <taxon>Pterygota</taxon>
        <taxon>Neoptera</taxon>
        <taxon>Paraneoptera</taxon>
        <taxon>Hemiptera</taxon>
        <taxon>Sternorrhyncha</taxon>
        <taxon>Aphidomorpha</taxon>
        <taxon>Aphidoidea</taxon>
        <taxon>Aphididae</taxon>
        <taxon>Aphidini</taxon>
        <taxon>Aphis</taxon>
        <taxon>Aphis</taxon>
    </lineage>
</organism>
<dbReference type="Gene3D" id="3.90.320.10">
    <property type="match status" value="1"/>
</dbReference>
<feature type="domain" description="YqaJ viral recombinase" evidence="1">
    <location>
        <begin position="422"/>
        <end position="575"/>
    </location>
</feature>
<accession>A0A6G0Y6X1</accession>
<dbReference type="InterPro" id="IPR049012">
    <property type="entry name" value="Mutator_transp_dom"/>
</dbReference>